<comment type="caution">
    <text evidence="1">The sequence shown here is derived from an EMBL/GenBank/DDBJ whole genome shotgun (WGS) entry which is preliminary data.</text>
</comment>
<dbReference type="AlphaFoldDB" id="M7NPQ7"/>
<dbReference type="RefSeq" id="XP_007874587.1">
    <property type="nucleotide sequence ID" value="XM_007876396.1"/>
</dbReference>
<organism evidence="1 2">
    <name type="scientific">Pneumocystis murina (strain B123)</name>
    <name type="common">Mouse pneumocystis pneumonia agent</name>
    <name type="synonym">Pneumocystis carinii f. sp. muris</name>
    <dbReference type="NCBI Taxonomy" id="1069680"/>
    <lineage>
        <taxon>Eukaryota</taxon>
        <taxon>Fungi</taxon>
        <taxon>Dikarya</taxon>
        <taxon>Ascomycota</taxon>
        <taxon>Taphrinomycotina</taxon>
        <taxon>Pneumocystomycetes</taxon>
        <taxon>Pneumocystaceae</taxon>
        <taxon>Pneumocystis</taxon>
    </lineage>
</organism>
<dbReference type="eggNOG" id="ENOG502SGKU">
    <property type="taxonomic scope" value="Eukaryota"/>
</dbReference>
<dbReference type="GO" id="GO:0005680">
    <property type="term" value="C:anaphase-promoting complex"/>
    <property type="evidence" value="ECO:0007669"/>
    <property type="project" value="InterPro"/>
</dbReference>
<dbReference type="HOGENOM" id="CLU_1525804_0_0_1"/>
<dbReference type="EMBL" id="AFWA02000011">
    <property type="protein sequence ID" value="EMR09237.1"/>
    <property type="molecule type" value="Genomic_DNA"/>
</dbReference>
<dbReference type="Pfam" id="PF05841">
    <property type="entry name" value="Apc15p"/>
    <property type="match status" value="1"/>
</dbReference>
<dbReference type="STRING" id="1069680.M7NPQ7"/>
<keyword evidence="2" id="KW-1185">Reference proteome</keyword>
<dbReference type="OrthoDB" id="5320532at2759"/>
<evidence type="ECO:0008006" key="3">
    <source>
        <dbReference type="Google" id="ProtNLM"/>
    </source>
</evidence>
<sequence length="183" mass="20767">MKPLIFPSLFPQDLHSLWYKPHHLLSDSGSQIGKSQLDLDEAEYENKKLVIRSFGSTWIRPVGIQQTIREQEELESAMNEEMDEDDEINQDPSLGEVGHEDVEEADLDAAIPEVISSEQGSDEFEDSFQSFLQSHNQRRQLAETSIDISLSPFDPLRQRALEIDSGLDVHDGDIMVWDGNVIT</sequence>
<dbReference type="Proteomes" id="UP000011958">
    <property type="component" value="Unassembled WGS sequence"/>
</dbReference>
<proteinExistence type="predicted"/>
<gene>
    <name evidence="1" type="ORF">PNEG_02572</name>
</gene>
<dbReference type="GeneID" id="19896264"/>
<dbReference type="GO" id="GO:0031145">
    <property type="term" value="P:anaphase-promoting complex-dependent catabolic process"/>
    <property type="evidence" value="ECO:0007669"/>
    <property type="project" value="InterPro"/>
</dbReference>
<reference evidence="2" key="1">
    <citation type="journal article" date="2016" name="Nat. Commun.">
        <title>Genome analysis of three Pneumocystis species reveals adaptation mechanisms to life exclusively in mammalian hosts.</title>
        <authorList>
            <person name="Ma L."/>
            <person name="Chen Z."/>
            <person name="Huang D.W."/>
            <person name="Kutty G."/>
            <person name="Ishihara M."/>
            <person name="Wang H."/>
            <person name="Abouelleil A."/>
            <person name="Bishop L."/>
            <person name="Davey E."/>
            <person name="Deng R."/>
            <person name="Deng X."/>
            <person name="Fan L."/>
            <person name="Fantoni G."/>
            <person name="Fitzgerald M."/>
            <person name="Gogineni E."/>
            <person name="Goldberg J.M."/>
            <person name="Handley G."/>
            <person name="Hu X."/>
            <person name="Huber C."/>
            <person name="Jiao X."/>
            <person name="Jones K."/>
            <person name="Levin J.Z."/>
            <person name="Liu Y."/>
            <person name="Macdonald P."/>
            <person name="Melnikov A."/>
            <person name="Raley C."/>
            <person name="Sassi M."/>
            <person name="Sherman B.T."/>
            <person name="Song X."/>
            <person name="Sykes S."/>
            <person name="Tran B."/>
            <person name="Walsh L."/>
            <person name="Xia Y."/>
            <person name="Yang J."/>
            <person name="Young S."/>
            <person name="Zeng Q."/>
            <person name="Zheng X."/>
            <person name="Stephens R."/>
            <person name="Nusbaum C."/>
            <person name="Birren B.W."/>
            <person name="Azadi P."/>
            <person name="Lempicki R.A."/>
            <person name="Cuomo C.A."/>
            <person name="Kovacs J.A."/>
        </authorList>
    </citation>
    <scope>NUCLEOTIDE SEQUENCE [LARGE SCALE GENOMIC DNA]</scope>
    <source>
        <strain evidence="2">B123</strain>
    </source>
</reference>
<name>M7NPQ7_PNEMU</name>
<dbReference type="InterPro" id="IPR008402">
    <property type="entry name" value="APC_su15/mnd2"/>
</dbReference>
<evidence type="ECO:0000313" key="1">
    <source>
        <dbReference type="EMBL" id="EMR09237.1"/>
    </source>
</evidence>
<protein>
    <recommendedName>
        <fullName evidence="3">Anaphase-promoting complex subunit 15</fullName>
    </recommendedName>
</protein>
<evidence type="ECO:0000313" key="2">
    <source>
        <dbReference type="Proteomes" id="UP000011958"/>
    </source>
</evidence>
<accession>M7NPQ7</accession>
<dbReference type="VEuPathDB" id="FungiDB:PNEG_02572"/>